<comment type="caution">
    <text evidence="2">The sequence shown here is derived from an EMBL/GenBank/DDBJ whole genome shotgun (WGS) entry which is preliminary data.</text>
</comment>
<organism evidence="2 3">
    <name type="scientific">Sporolactobacillus spathodeae</name>
    <dbReference type="NCBI Taxonomy" id="1465502"/>
    <lineage>
        <taxon>Bacteria</taxon>
        <taxon>Bacillati</taxon>
        <taxon>Bacillota</taxon>
        <taxon>Bacilli</taxon>
        <taxon>Bacillales</taxon>
        <taxon>Sporolactobacillaceae</taxon>
        <taxon>Sporolactobacillus</taxon>
    </lineage>
</organism>
<evidence type="ECO:0000256" key="1">
    <source>
        <dbReference type="SAM" id="SignalP"/>
    </source>
</evidence>
<proteinExistence type="predicted"/>
<evidence type="ECO:0000313" key="2">
    <source>
        <dbReference type="EMBL" id="MBM7657099.1"/>
    </source>
</evidence>
<sequence>MNKIRVVLIGFLLVQLLSGCSFSQTQAQGIPLSKMTPDEHTAFIFTRDLYSDNQSKQINAINSDYASKESSTLIRKIQTGKLRNKMHEVKVTVSIEKQDNKGAYTLVLLKMKDPKNQVKERILLMRHGRIEKIHSPGNSHFKKEYNAIMKEMKQANS</sequence>
<dbReference type="RefSeq" id="WP_205005456.1">
    <property type="nucleotide sequence ID" value="NZ_CBCRXA010000003.1"/>
</dbReference>
<evidence type="ECO:0000313" key="3">
    <source>
        <dbReference type="Proteomes" id="UP000823201"/>
    </source>
</evidence>
<keyword evidence="1" id="KW-0732">Signal</keyword>
<keyword evidence="3" id="KW-1185">Reference proteome</keyword>
<feature type="chain" id="PRO_5045560379" evidence="1">
    <location>
        <begin position="24"/>
        <end position="157"/>
    </location>
</feature>
<dbReference type="Proteomes" id="UP000823201">
    <property type="component" value="Unassembled WGS sequence"/>
</dbReference>
<feature type="signal peptide" evidence="1">
    <location>
        <begin position="1"/>
        <end position="23"/>
    </location>
</feature>
<protein>
    <submittedName>
        <fullName evidence="2">ABC-type sulfate/molybdate transport systems ATPase subunit</fullName>
    </submittedName>
</protein>
<dbReference type="PROSITE" id="PS51257">
    <property type="entry name" value="PROKAR_LIPOPROTEIN"/>
    <property type="match status" value="1"/>
</dbReference>
<accession>A0ABS2Q7E5</accession>
<reference evidence="2 3" key="1">
    <citation type="submission" date="2021-01" db="EMBL/GenBank/DDBJ databases">
        <title>Genomic Encyclopedia of Type Strains, Phase IV (KMG-IV): sequencing the most valuable type-strain genomes for metagenomic binning, comparative biology and taxonomic classification.</title>
        <authorList>
            <person name="Goeker M."/>
        </authorList>
    </citation>
    <scope>NUCLEOTIDE SEQUENCE [LARGE SCALE GENOMIC DNA]</scope>
    <source>
        <strain evidence="2 3">DSM 100968</strain>
    </source>
</reference>
<name>A0ABS2Q7E5_9BACL</name>
<dbReference type="EMBL" id="JAFBEV010000003">
    <property type="protein sequence ID" value="MBM7657099.1"/>
    <property type="molecule type" value="Genomic_DNA"/>
</dbReference>
<gene>
    <name evidence="2" type="ORF">JOC27_000540</name>
</gene>